<feature type="transmembrane region" description="Helical" evidence="9">
    <location>
        <begin position="285"/>
        <end position="306"/>
    </location>
</feature>
<dbReference type="GO" id="GO:0005773">
    <property type="term" value="C:vacuole"/>
    <property type="evidence" value="ECO:0007669"/>
    <property type="project" value="UniProtKB-ARBA"/>
</dbReference>
<dbReference type="SUPFAM" id="SSF103473">
    <property type="entry name" value="MFS general substrate transporter"/>
    <property type="match status" value="2"/>
</dbReference>
<feature type="region of interest" description="Disordered" evidence="8">
    <location>
        <begin position="347"/>
        <end position="394"/>
    </location>
</feature>
<dbReference type="GO" id="GO:0016020">
    <property type="term" value="C:membrane"/>
    <property type="evidence" value="ECO:0007669"/>
    <property type="project" value="InterPro"/>
</dbReference>
<evidence type="ECO:0000256" key="1">
    <source>
        <dbReference type="ARBA" id="ARBA00004127"/>
    </source>
</evidence>
<keyword evidence="6 9" id="KW-1133">Transmembrane helix</keyword>
<dbReference type="Proteomes" id="UP000053758">
    <property type="component" value="Unassembled WGS sequence"/>
</dbReference>
<comment type="similarity">
    <text evidence="2">Belongs to the battenin family.</text>
</comment>
<accession>A0A081CJD0</accession>
<evidence type="ECO:0000256" key="4">
    <source>
        <dbReference type="ARBA" id="ARBA00022692"/>
    </source>
</evidence>
<dbReference type="GO" id="GO:0012505">
    <property type="term" value="C:endomembrane system"/>
    <property type="evidence" value="ECO:0007669"/>
    <property type="project" value="UniProtKB-SubCell"/>
</dbReference>
<keyword evidence="3" id="KW-0813">Transport</keyword>
<dbReference type="HOGENOM" id="CLU_029663_3_1_1"/>
<name>A0A081CJD0_PSEA2</name>
<keyword evidence="4 9" id="KW-0812">Transmembrane</keyword>
<dbReference type="PANTHER" id="PTHR10981">
    <property type="entry name" value="BATTENIN"/>
    <property type="match status" value="1"/>
</dbReference>
<dbReference type="GO" id="GO:0051453">
    <property type="term" value="P:regulation of intracellular pH"/>
    <property type="evidence" value="ECO:0007669"/>
    <property type="project" value="TreeGrafter"/>
</dbReference>
<feature type="compositionally biased region" description="Polar residues" evidence="8">
    <location>
        <begin position="351"/>
        <end position="363"/>
    </location>
</feature>
<dbReference type="GO" id="GO:0006865">
    <property type="term" value="P:amino acid transport"/>
    <property type="evidence" value="ECO:0007669"/>
    <property type="project" value="UniProtKB-KW"/>
</dbReference>
<dbReference type="InterPro" id="IPR036259">
    <property type="entry name" value="MFS_trans_sf"/>
</dbReference>
<feature type="region of interest" description="Disordered" evidence="8">
    <location>
        <begin position="95"/>
        <end position="138"/>
    </location>
</feature>
<feature type="transmembrane region" description="Helical" evidence="9">
    <location>
        <begin position="312"/>
        <end position="333"/>
    </location>
</feature>
<keyword evidence="11" id="KW-1185">Reference proteome</keyword>
<gene>
    <name evidence="10" type="ORF">PAN0_014c5000</name>
</gene>
<reference evidence="10" key="1">
    <citation type="submission" date="2014-07" db="EMBL/GenBank/DDBJ databases">
        <title>Draft genome sequence of the yeast Pseudozyma antarctica JCM 10317 known as a producer of lipase B which used in a wide range of industrial applications.</title>
        <authorList>
            <person name="Morita T."/>
            <person name="Saika A."/>
            <person name="Koike H."/>
        </authorList>
    </citation>
    <scope>NUCLEOTIDE SEQUENCE</scope>
    <source>
        <strain evidence="10">JCM 10317</strain>
    </source>
</reference>
<protein>
    <submittedName>
        <fullName evidence="10">Batten's disease protein Cln3</fullName>
    </submittedName>
</protein>
<evidence type="ECO:0000256" key="5">
    <source>
        <dbReference type="ARBA" id="ARBA00022970"/>
    </source>
</evidence>
<evidence type="ECO:0000256" key="3">
    <source>
        <dbReference type="ARBA" id="ARBA00022448"/>
    </source>
</evidence>
<comment type="subcellular location">
    <subcellularLocation>
        <location evidence="1">Endomembrane system</location>
        <topology evidence="1">Multi-pass membrane protein</topology>
    </subcellularLocation>
</comment>
<evidence type="ECO:0000256" key="6">
    <source>
        <dbReference type="ARBA" id="ARBA00022989"/>
    </source>
</evidence>
<feature type="transmembrane region" description="Helical" evidence="9">
    <location>
        <begin position="148"/>
        <end position="167"/>
    </location>
</feature>
<evidence type="ECO:0000256" key="2">
    <source>
        <dbReference type="ARBA" id="ARBA00007467"/>
    </source>
</evidence>
<dbReference type="GeneID" id="26305721"/>
<organism evidence="10">
    <name type="scientific">Pseudozyma antarctica</name>
    <name type="common">Yeast</name>
    <name type="synonym">Candida antarctica</name>
    <dbReference type="NCBI Taxonomy" id="84753"/>
    <lineage>
        <taxon>Eukaryota</taxon>
        <taxon>Fungi</taxon>
        <taxon>Dikarya</taxon>
        <taxon>Basidiomycota</taxon>
        <taxon>Ustilaginomycotina</taxon>
        <taxon>Ustilaginomycetes</taxon>
        <taxon>Ustilaginales</taxon>
        <taxon>Ustilaginaceae</taxon>
        <taxon>Moesziomyces</taxon>
    </lineage>
</organism>
<dbReference type="EMBL" id="DF830081">
    <property type="protein sequence ID" value="GAK66776.1"/>
    <property type="molecule type" value="Genomic_DNA"/>
</dbReference>
<keyword evidence="7 9" id="KW-0472">Membrane</keyword>
<evidence type="ECO:0000256" key="7">
    <source>
        <dbReference type="ARBA" id="ARBA00023136"/>
    </source>
</evidence>
<feature type="transmembrane region" description="Helical" evidence="9">
    <location>
        <begin position="495"/>
        <end position="518"/>
    </location>
</feature>
<dbReference type="InterPro" id="IPR003492">
    <property type="entry name" value="Battenin_disease_Cln3"/>
</dbReference>
<feature type="transmembrane region" description="Helical" evidence="9">
    <location>
        <begin position="210"/>
        <end position="228"/>
    </location>
</feature>
<evidence type="ECO:0000313" key="11">
    <source>
        <dbReference type="Proteomes" id="UP000053758"/>
    </source>
</evidence>
<dbReference type="RefSeq" id="XP_014655191.1">
    <property type="nucleotide sequence ID" value="XM_014799705.1"/>
</dbReference>
<dbReference type="PANTHER" id="PTHR10981:SF0">
    <property type="entry name" value="BATTENIN"/>
    <property type="match status" value="1"/>
</dbReference>
<feature type="transmembrane region" description="Helical" evidence="9">
    <location>
        <begin position="525"/>
        <end position="549"/>
    </location>
</feature>
<evidence type="ECO:0000256" key="8">
    <source>
        <dbReference type="SAM" id="MobiDB-lite"/>
    </source>
</evidence>
<sequence length="636" mass="67954">MSAAIVLNGQNSAGSCNIDAQDTRPECSSGSVCVERNASPLATYDPSFYPTPSPHSALTGYSSLPPRPAALVLTGSAKATTCMVAVEAVPLRRIEPPAHGSSTHTTIPHRRSLDPSTPMVTSREPAGLRTRQQPSPLQKRTSYRLNTAFFLFGLLNNALYVVILTAALELLPQGVPTGLVSFANIFPALIAKAVWPYLLRGRVRYTRRVWSCAGLSFVGMLLVSFFPALTMRLLGISLASFSSGLGELTFLQLSTRYAPKHRSGALTASAAASAGIETNFAGDAVGWFASGTGAAGLVGAAAWWVVRPLGVQTGMAILSILPGFMVLAYLAVLPSIDQLLHPSPGQAQYAPISTSDDATSPSREQLHDDDEDEAAPLNGAQADTGISSPKDGHGDDDVKVRLSFAEKMTLLRPMLLRYILPLVTVYFAEYTINQGVAPTLIYPLPTSSSHPLLALVVKKLTDYYPLYQLVYQTFVFLSRSSISIFKLPAIPRHLLWLPAVLQTALLMLLASESLYAWFRQSIASPLVIVLICIEGLAGGAAYVSVFYSIGVDEQTHSNPIALPSATDDAIQAEDGEHAYDQSYAMAKKAQEHEFRIGCVGFGDSLGILAASLISMPLQLGLCNAQVAAGRDLCKQA</sequence>
<dbReference type="Pfam" id="PF02487">
    <property type="entry name" value="CLN3"/>
    <property type="match status" value="1"/>
</dbReference>
<evidence type="ECO:0000313" key="10">
    <source>
        <dbReference type="EMBL" id="GAK66776.1"/>
    </source>
</evidence>
<keyword evidence="5" id="KW-0029">Amino-acid transport</keyword>
<dbReference type="PRINTS" id="PR01315">
    <property type="entry name" value="BATTENIN"/>
</dbReference>
<feature type="transmembrane region" description="Helical" evidence="9">
    <location>
        <begin position="179"/>
        <end position="198"/>
    </location>
</feature>
<evidence type="ECO:0000256" key="9">
    <source>
        <dbReference type="SAM" id="Phobius"/>
    </source>
</evidence>
<proteinExistence type="inferred from homology"/>
<dbReference type="AlphaFoldDB" id="A0A081CJD0"/>